<dbReference type="PANTHER" id="PTHR15532">
    <property type="match status" value="1"/>
</dbReference>
<keyword evidence="1" id="KW-0732">Signal</keyword>
<proteinExistence type="predicted"/>
<organism evidence="2 3">
    <name type="scientific">Porites evermanni</name>
    <dbReference type="NCBI Taxonomy" id="104178"/>
    <lineage>
        <taxon>Eukaryota</taxon>
        <taxon>Metazoa</taxon>
        <taxon>Cnidaria</taxon>
        <taxon>Anthozoa</taxon>
        <taxon>Hexacorallia</taxon>
        <taxon>Scleractinia</taxon>
        <taxon>Fungiina</taxon>
        <taxon>Poritidae</taxon>
        <taxon>Porites</taxon>
    </lineage>
</organism>
<evidence type="ECO:0000313" key="3">
    <source>
        <dbReference type="Proteomes" id="UP001159427"/>
    </source>
</evidence>
<sequence>MATAYDFLFEHSKEDLRIKALGKISDVTKELYERSFKLAWGKQYIQNHVATNYVAFFTGWRV</sequence>
<evidence type="ECO:0000313" key="2">
    <source>
        <dbReference type="EMBL" id="CAH3174522.1"/>
    </source>
</evidence>
<dbReference type="InterPro" id="IPR052447">
    <property type="entry name" value="Dermatan-Sulfate_Isomerase"/>
</dbReference>
<keyword evidence="3" id="KW-1185">Reference proteome</keyword>
<dbReference type="PANTHER" id="PTHR15532:SF5">
    <property type="entry name" value="SULFOTRANSFERASE DOMAIN-CONTAINING PROTEIN"/>
    <property type="match status" value="1"/>
</dbReference>
<protein>
    <submittedName>
        <fullName evidence="2">Uncharacterized protein</fullName>
    </submittedName>
</protein>
<comment type="caution">
    <text evidence="2">The sequence shown here is derived from an EMBL/GenBank/DDBJ whole genome shotgun (WGS) entry which is preliminary data.</text>
</comment>
<reference evidence="2 3" key="1">
    <citation type="submission" date="2022-05" db="EMBL/GenBank/DDBJ databases">
        <authorList>
            <consortium name="Genoscope - CEA"/>
            <person name="William W."/>
        </authorList>
    </citation>
    <scope>NUCLEOTIDE SEQUENCE [LARGE SCALE GENOMIC DNA]</scope>
</reference>
<accession>A0ABN8R761</accession>
<evidence type="ECO:0000256" key="1">
    <source>
        <dbReference type="ARBA" id="ARBA00022729"/>
    </source>
</evidence>
<dbReference type="EMBL" id="CALNXI010001668">
    <property type="protein sequence ID" value="CAH3174522.1"/>
    <property type="molecule type" value="Genomic_DNA"/>
</dbReference>
<dbReference type="Proteomes" id="UP001159427">
    <property type="component" value="Unassembled WGS sequence"/>
</dbReference>
<name>A0ABN8R761_9CNID</name>
<gene>
    <name evidence="2" type="ORF">PEVE_00009584</name>
</gene>